<name>A0A968GGN9_9SPIO</name>
<proteinExistence type="predicted"/>
<sequence length="182" mass="21537">MIKIYVKKIIDNSHAKTWDDAVLEWGIYNCEEDESLTESCVCGKENLRYLYTIINRITNYQLHPIGSVCIKKFKRGDLNAEIAINEQLFKILKAVENKEYISLDSKYFSKKLLRYFYDNDVFQKNSYNNGDAYNDYIFLLNIFNKRNKDNITANQHKKINALILNNIKPYLKQKLSIRKKSL</sequence>
<reference evidence="1" key="1">
    <citation type="submission" date="2020-03" db="EMBL/GenBank/DDBJ databases">
        <title>Spirochaetal bacteria isolated from arthropods constitute a novel genus Entomospira genus novum within the order Spirochaetales.</title>
        <authorList>
            <person name="Grana-Miraglia L."/>
            <person name="Sikutova S."/>
            <person name="Fingerle V."/>
            <person name="Sing A."/>
            <person name="Castillo-Ramirez S."/>
            <person name="Margos G."/>
            <person name="Rudolf I."/>
        </authorList>
    </citation>
    <scope>NUCLEOTIDE SEQUENCE</scope>
    <source>
        <strain evidence="1">BR149</strain>
    </source>
</reference>
<evidence type="ECO:0000313" key="1">
    <source>
        <dbReference type="EMBL" id="NIZ70211.1"/>
    </source>
</evidence>
<accession>A0A968GGN9</accession>
<gene>
    <name evidence="1" type="ORF">HCT48_08315</name>
</gene>
<dbReference type="Proteomes" id="UP000778951">
    <property type="component" value="Unassembled WGS sequence"/>
</dbReference>
<organism evidence="1 2">
    <name type="scientific">Entomospira culicis</name>
    <dbReference type="NCBI Taxonomy" id="2719989"/>
    <lineage>
        <taxon>Bacteria</taxon>
        <taxon>Pseudomonadati</taxon>
        <taxon>Spirochaetota</taxon>
        <taxon>Spirochaetia</taxon>
        <taxon>Spirochaetales</taxon>
        <taxon>Spirochaetaceae</taxon>
        <taxon>Entomospira</taxon>
    </lineage>
</organism>
<protein>
    <submittedName>
        <fullName evidence="1">Uncharacterized protein</fullName>
    </submittedName>
</protein>
<comment type="caution">
    <text evidence="1">The sequence shown here is derived from an EMBL/GenBank/DDBJ whole genome shotgun (WGS) entry which is preliminary data.</text>
</comment>
<keyword evidence="2" id="KW-1185">Reference proteome</keyword>
<dbReference type="AlphaFoldDB" id="A0A968GGN9"/>
<dbReference type="EMBL" id="JAATLM010000003">
    <property type="protein sequence ID" value="NIZ70211.1"/>
    <property type="molecule type" value="Genomic_DNA"/>
</dbReference>
<evidence type="ECO:0000313" key="2">
    <source>
        <dbReference type="Proteomes" id="UP000778951"/>
    </source>
</evidence>